<gene>
    <name evidence="2" type="ORF">GE061_011940</name>
</gene>
<reference evidence="2" key="1">
    <citation type="journal article" date="2021" name="Mol. Ecol. Resour.">
        <title>Apolygus lucorum genome provides insights into omnivorousness and mesophyll feeding.</title>
        <authorList>
            <person name="Liu Y."/>
            <person name="Liu H."/>
            <person name="Wang H."/>
            <person name="Huang T."/>
            <person name="Liu B."/>
            <person name="Yang B."/>
            <person name="Yin L."/>
            <person name="Li B."/>
            <person name="Zhang Y."/>
            <person name="Zhang S."/>
            <person name="Jiang F."/>
            <person name="Zhang X."/>
            <person name="Ren Y."/>
            <person name="Wang B."/>
            <person name="Wang S."/>
            <person name="Lu Y."/>
            <person name="Wu K."/>
            <person name="Fan W."/>
            <person name="Wang G."/>
        </authorList>
    </citation>
    <scope>NUCLEOTIDE SEQUENCE</scope>
    <source>
        <strain evidence="2">12Hb</strain>
    </source>
</reference>
<evidence type="ECO:0000313" key="2">
    <source>
        <dbReference type="EMBL" id="KAF6211428.1"/>
    </source>
</evidence>
<proteinExistence type="predicted"/>
<evidence type="ECO:0000256" key="1">
    <source>
        <dbReference type="SAM" id="Phobius"/>
    </source>
</evidence>
<feature type="transmembrane region" description="Helical" evidence="1">
    <location>
        <begin position="65"/>
        <end position="89"/>
    </location>
</feature>
<keyword evidence="1" id="KW-0812">Transmembrane</keyword>
<protein>
    <submittedName>
        <fullName evidence="2">Uncharacterized protein</fullName>
    </submittedName>
</protein>
<dbReference type="Proteomes" id="UP000466442">
    <property type="component" value="Unassembled WGS sequence"/>
</dbReference>
<dbReference type="EMBL" id="WIXP02000004">
    <property type="protein sequence ID" value="KAF6211428.1"/>
    <property type="molecule type" value="Genomic_DNA"/>
</dbReference>
<organism evidence="2 3">
    <name type="scientific">Apolygus lucorum</name>
    <name type="common">Small green plant bug</name>
    <name type="synonym">Lygocoris lucorum</name>
    <dbReference type="NCBI Taxonomy" id="248454"/>
    <lineage>
        <taxon>Eukaryota</taxon>
        <taxon>Metazoa</taxon>
        <taxon>Ecdysozoa</taxon>
        <taxon>Arthropoda</taxon>
        <taxon>Hexapoda</taxon>
        <taxon>Insecta</taxon>
        <taxon>Pterygota</taxon>
        <taxon>Neoptera</taxon>
        <taxon>Paraneoptera</taxon>
        <taxon>Hemiptera</taxon>
        <taxon>Heteroptera</taxon>
        <taxon>Panheteroptera</taxon>
        <taxon>Cimicomorpha</taxon>
        <taxon>Miridae</taxon>
        <taxon>Mirini</taxon>
        <taxon>Apolygus</taxon>
    </lineage>
</organism>
<dbReference type="AlphaFoldDB" id="A0A8S9XT70"/>
<comment type="caution">
    <text evidence="2">The sequence shown here is derived from an EMBL/GenBank/DDBJ whole genome shotgun (WGS) entry which is preliminary data.</text>
</comment>
<name>A0A8S9XT70_APOLU</name>
<sequence length="127" mass="14423">MLRILYKKLFVEDVLPNSEQPAFVEPYNPDCCAIHLKFHTTSPGYTIFRIKFSSNNFCFSSGGHFLNMVLGTVVLAILVGSAFVDTIALEQDFNPQMYPQKYQQKYRVNNQVCLDNGTPAYPPCECL</sequence>
<accession>A0A8S9XT70</accession>
<keyword evidence="3" id="KW-1185">Reference proteome</keyword>
<evidence type="ECO:0000313" key="3">
    <source>
        <dbReference type="Proteomes" id="UP000466442"/>
    </source>
</evidence>
<keyword evidence="1" id="KW-1133">Transmembrane helix</keyword>
<keyword evidence="1" id="KW-0472">Membrane</keyword>